<dbReference type="AlphaFoldDB" id="A0A518RH85"/>
<dbReference type="EMBL" id="CP042239">
    <property type="protein sequence ID" value="QDX26828.1"/>
    <property type="molecule type" value="Genomic_DNA"/>
</dbReference>
<name>A0A518RH85_9SPHN</name>
<sequence length="111" mass="12577">MEQFEVKARAILLGAAFLSIASADADAQTREQLQGEGEFVRTLIRARDAKDCRLQLRLIDERKTELRSQMHRLKRSKPAAVPMKSDGEAMYLAAQMEGLMNRRALVARECK</sequence>
<reference evidence="1 2" key="1">
    <citation type="submission" date="2019-07" db="EMBL/GenBank/DDBJ databases">
        <title>Sphingomonas alkalisoli sp. nov., isolated from rhizosphere soil of Suaedae salsa.</title>
        <authorList>
            <person name="Zhang H."/>
            <person name="Xu L."/>
            <person name="Zhang J.-X."/>
            <person name="Sun J.-Q."/>
        </authorList>
    </citation>
    <scope>NUCLEOTIDE SEQUENCE [LARGE SCALE GENOMIC DNA]</scope>
    <source>
        <strain evidence="1 2">XS-10</strain>
    </source>
</reference>
<protein>
    <submittedName>
        <fullName evidence="1">Uncharacterized protein</fullName>
    </submittedName>
</protein>
<proteinExistence type="predicted"/>
<gene>
    <name evidence="1" type="ORF">FPZ54_12980</name>
</gene>
<evidence type="ECO:0000313" key="2">
    <source>
        <dbReference type="Proteomes" id="UP000318055"/>
    </source>
</evidence>
<evidence type="ECO:0000313" key="1">
    <source>
        <dbReference type="EMBL" id="QDX26828.1"/>
    </source>
</evidence>
<dbReference type="KEGG" id="ssua:FPZ54_12980"/>
<dbReference type="Proteomes" id="UP000318055">
    <property type="component" value="Chromosome"/>
</dbReference>
<accession>A0A518RH85</accession>
<organism evidence="1 2">
    <name type="scientific">Sphingomonas suaedae</name>
    <dbReference type="NCBI Taxonomy" id="2599297"/>
    <lineage>
        <taxon>Bacteria</taxon>
        <taxon>Pseudomonadati</taxon>
        <taxon>Pseudomonadota</taxon>
        <taxon>Alphaproteobacteria</taxon>
        <taxon>Sphingomonadales</taxon>
        <taxon>Sphingomonadaceae</taxon>
        <taxon>Sphingomonas</taxon>
    </lineage>
</organism>
<keyword evidence="2" id="KW-1185">Reference proteome</keyword>
<dbReference type="RefSeq" id="WP_145847815.1">
    <property type="nucleotide sequence ID" value="NZ_CP042239.1"/>
</dbReference>